<keyword evidence="6 7" id="KW-0472">Membrane</keyword>
<keyword evidence="10" id="KW-1185">Reference proteome</keyword>
<name>A0ABU4QDT2_9GAMM</name>
<evidence type="ECO:0000256" key="4">
    <source>
        <dbReference type="ARBA" id="ARBA00022692"/>
    </source>
</evidence>
<keyword evidence="5 7" id="KW-1133">Transmembrane helix</keyword>
<dbReference type="Pfam" id="PF02470">
    <property type="entry name" value="MlaD"/>
    <property type="match status" value="3"/>
</dbReference>
<reference evidence="9 10" key="1">
    <citation type="submission" date="2023-11" db="EMBL/GenBank/DDBJ databases">
        <title>MicrobeMod: A computational toolkit for identifying prokaryotic methylation and restriction-modification with nanopore sequencing.</title>
        <authorList>
            <person name="Crits-Christoph A."/>
            <person name="Kang S.C."/>
            <person name="Lee H."/>
            <person name="Ostrov N."/>
        </authorList>
    </citation>
    <scope>NUCLEOTIDE SEQUENCE [LARGE SCALE GENOMIC DNA]</scope>
    <source>
        <strain evidence="9 10">ATCC BAA-2732</strain>
    </source>
</reference>
<dbReference type="PANTHER" id="PTHR30462">
    <property type="entry name" value="INTERMEMBRANE TRANSPORT PROTEIN PQIB-RELATED"/>
    <property type="match status" value="1"/>
</dbReference>
<dbReference type="RefSeq" id="WP_233962944.1">
    <property type="nucleotide sequence ID" value="NZ_CP076373.1"/>
</dbReference>
<evidence type="ECO:0000256" key="6">
    <source>
        <dbReference type="ARBA" id="ARBA00023136"/>
    </source>
</evidence>
<dbReference type="InterPro" id="IPR003399">
    <property type="entry name" value="Mce/MlaD"/>
</dbReference>
<dbReference type="GeneID" id="88623928"/>
<comment type="subcellular location">
    <subcellularLocation>
        <location evidence="1">Cell inner membrane</location>
    </subcellularLocation>
</comment>
<keyword evidence="3" id="KW-0997">Cell inner membrane</keyword>
<dbReference type="PANTHER" id="PTHR30462:SF2">
    <property type="entry name" value="INTERMEMBRANE TRANSPORT PROTEIN PQIB"/>
    <property type="match status" value="1"/>
</dbReference>
<feature type="transmembrane region" description="Helical" evidence="7">
    <location>
        <begin position="21"/>
        <end position="43"/>
    </location>
</feature>
<evidence type="ECO:0000313" key="9">
    <source>
        <dbReference type="EMBL" id="MDX6016763.1"/>
    </source>
</evidence>
<dbReference type="NCBIfam" id="NF008070">
    <property type="entry name" value="PRK10807.1"/>
    <property type="match status" value="1"/>
</dbReference>
<evidence type="ECO:0000256" key="7">
    <source>
        <dbReference type="SAM" id="Phobius"/>
    </source>
</evidence>
<keyword evidence="4 7" id="KW-0812">Transmembrane</keyword>
<keyword evidence="2" id="KW-1003">Cell membrane</keyword>
<gene>
    <name evidence="9" type="primary">pqiB</name>
    <name evidence="9" type="ORF">SIL79_10430</name>
</gene>
<feature type="domain" description="Mce/MlaD" evidence="8">
    <location>
        <begin position="51"/>
        <end position="141"/>
    </location>
</feature>
<comment type="caution">
    <text evidence="9">The sequence shown here is derived from an EMBL/GenBank/DDBJ whole genome shotgun (WGS) entry which is preliminary data.</text>
</comment>
<dbReference type="InterPro" id="IPR051800">
    <property type="entry name" value="PqiA-PqiB_transport"/>
</dbReference>
<dbReference type="SUPFAM" id="SSF46966">
    <property type="entry name" value="Spectrin repeat"/>
    <property type="match status" value="1"/>
</dbReference>
<sequence>MNNMSESMLNDEYVRAEESPATKVSAVWLIPIVALVIGCWMLYDYFDQLGSEIKLHLKTAEGIEVGKTFLKSRNVNVGVIESIKLSDDYSAIIATARVSPDAERMLTTDARFWVVKPRIGKEGITGLDTLLSGAYIELEPGRSAVANYEFNVLENPPVASADEQGIRVVLNSRQAGKLGVGDPVLYEGFTVGRVESTGFDTDKRQAFYQLFINKPYDELVRSNSQFWLASGLNMQLSAKGLDLQVGSLESLLRGGVSFGLPEGRLAGEKVEDGEDNFPLYDSQELASQSLYSQYLEYVMLFDESVRGLHEGASVEFRGITIGKVVKAPLTLQQYGVHGAGLSNGTIPVLVRIELARVFENAESTGLEQLRSEIERDLGAGLRASLKTGSLLTGALFIDLDLYPDAEPYQAGTFMEYPLFPTKRAGVAEIQKQVGQLISKLNNLPLESTFQGVNHTLENTSAALAQWDKVGQKLEQLLKQQEMQALPGELQNTLREFQGMAQDYGQDSAMYAELQSSLKQLKAVMRELQPLSRQLNEKPNLLIMGADTAADPTPKKAD</sequence>
<accession>A0ABU4QDT2</accession>
<evidence type="ECO:0000256" key="2">
    <source>
        <dbReference type="ARBA" id="ARBA00022475"/>
    </source>
</evidence>
<dbReference type="Proteomes" id="UP001272773">
    <property type="component" value="Unassembled WGS sequence"/>
</dbReference>
<evidence type="ECO:0000256" key="3">
    <source>
        <dbReference type="ARBA" id="ARBA00022519"/>
    </source>
</evidence>
<evidence type="ECO:0000259" key="8">
    <source>
        <dbReference type="Pfam" id="PF02470"/>
    </source>
</evidence>
<organism evidence="9 10">
    <name type="scientific">Shewanella indica</name>
    <dbReference type="NCBI Taxonomy" id="768528"/>
    <lineage>
        <taxon>Bacteria</taxon>
        <taxon>Pseudomonadati</taxon>
        <taxon>Pseudomonadota</taxon>
        <taxon>Gammaproteobacteria</taxon>
        <taxon>Alteromonadales</taxon>
        <taxon>Shewanellaceae</taxon>
        <taxon>Shewanella</taxon>
    </lineage>
</organism>
<evidence type="ECO:0000256" key="5">
    <source>
        <dbReference type="ARBA" id="ARBA00022989"/>
    </source>
</evidence>
<evidence type="ECO:0000313" key="10">
    <source>
        <dbReference type="Proteomes" id="UP001272773"/>
    </source>
</evidence>
<protein>
    <submittedName>
        <fullName evidence="9">Intermembrane transport protein PqiB</fullName>
    </submittedName>
</protein>
<dbReference type="EMBL" id="JAWXXR010000001">
    <property type="protein sequence ID" value="MDX6016763.1"/>
    <property type="molecule type" value="Genomic_DNA"/>
</dbReference>
<feature type="domain" description="Mce/MlaD" evidence="8">
    <location>
        <begin position="294"/>
        <end position="400"/>
    </location>
</feature>
<proteinExistence type="predicted"/>
<feature type="domain" description="Mce/MlaD" evidence="8">
    <location>
        <begin position="165"/>
        <end position="229"/>
    </location>
</feature>
<evidence type="ECO:0000256" key="1">
    <source>
        <dbReference type="ARBA" id="ARBA00004533"/>
    </source>
</evidence>